<reference evidence="2 3" key="1">
    <citation type="submission" date="2019-09" db="EMBL/GenBank/DDBJ databases">
        <title>Salinarimonas rosea gen. nov., sp. nov., a new member of the a-2 subgroup of the Proteobacteria.</title>
        <authorList>
            <person name="Liu J."/>
        </authorList>
    </citation>
    <scope>NUCLEOTIDE SEQUENCE [LARGE SCALE GENOMIC DNA]</scope>
    <source>
        <strain evidence="2 3">BN140002</strain>
    </source>
</reference>
<dbReference type="RefSeq" id="WP_149816304.1">
    <property type="nucleotide sequence ID" value="NZ_VUOA01000016.1"/>
</dbReference>
<keyword evidence="3" id="KW-1185">Reference proteome</keyword>
<dbReference type="OrthoDB" id="212722at2"/>
<sequence length="211" mass="22351">MTHIVLLGDSIFDNAAYVAGGPDVVRQLRARLGPGSEASLRAIDGDVTRGVARQLERIPAEATHLVVSVGGNDALRHTGAFQERAGTVGEALARVGGIVRGFAGDYDSMLDAVTARGLPTIVCTIYDPRFPDPLQRRLAILGLALCNDAILRAATARGVPVLDLRLVCDADEDFANPIEPSTKGGDKIAAAIARAVTEHSFGRRRTEVFAR</sequence>
<evidence type="ECO:0000313" key="2">
    <source>
        <dbReference type="EMBL" id="KAA2237972.1"/>
    </source>
</evidence>
<dbReference type="InterPro" id="IPR013830">
    <property type="entry name" value="SGNH_hydro"/>
</dbReference>
<dbReference type="Proteomes" id="UP000323142">
    <property type="component" value="Unassembled WGS sequence"/>
</dbReference>
<protein>
    <submittedName>
        <fullName evidence="2">SGNH/GDSL hydrolase family protein</fullName>
    </submittedName>
</protein>
<evidence type="ECO:0000259" key="1">
    <source>
        <dbReference type="Pfam" id="PF13472"/>
    </source>
</evidence>
<dbReference type="InterPro" id="IPR036514">
    <property type="entry name" value="SGNH_hydro_sf"/>
</dbReference>
<dbReference type="Pfam" id="PF13472">
    <property type="entry name" value="Lipase_GDSL_2"/>
    <property type="match status" value="1"/>
</dbReference>
<organism evidence="2 3">
    <name type="scientific">Salinarimonas soli</name>
    <dbReference type="NCBI Taxonomy" id="1638099"/>
    <lineage>
        <taxon>Bacteria</taxon>
        <taxon>Pseudomonadati</taxon>
        <taxon>Pseudomonadota</taxon>
        <taxon>Alphaproteobacteria</taxon>
        <taxon>Hyphomicrobiales</taxon>
        <taxon>Salinarimonadaceae</taxon>
        <taxon>Salinarimonas</taxon>
    </lineage>
</organism>
<dbReference type="AlphaFoldDB" id="A0A5B2VHZ5"/>
<dbReference type="Gene3D" id="3.40.50.1110">
    <property type="entry name" value="SGNH hydrolase"/>
    <property type="match status" value="1"/>
</dbReference>
<evidence type="ECO:0000313" key="3">
    <source>
        <dbReference type="Proteomes" id="UP000323142"/>
    </source>
</evidence>
<dbReference type="EMBL" id="VUOA01000016">
    <property type="protein sequence ID" value="KAA2237972.1"/>
    <property type="molecule type" value="Genomic_DNA"/>
</dbReference>
<dbReference type="GO" id="GO:0016788">
    <property type="term" value="F:hydrolase activity, acting on ester bonds"/>
    <property type="evidence" value="ECO:0007669"/>
    <property type="project" value="UniProtKB-ARBA"/>
</dbReference>
<feature type="domain" description="SGNH hydrolase-type esterase" evidence="1">
    <location>
        <begin position="6"/>
        <end position="173"/>
    </location>
</feature>
<proteinExistence type="predicted"/>
<dbReference type="SUPFAM" id="SSF52266">
    <property type="entry name" value="SGNH hydrolase"/>
    <property type="match status" value="1"/>
</dbReference>
<reference evidence="2 3" key="2">
    <citation type="submission" date="2019-09" db="EMBL/GenBank/DDBJ databases">
        <authorList>
            <person name="Jin C."/>
        </authorList>
    </citation>
    <scope>NUCLEOTIDE SEQUENCE [LARGE SCALE GENOMIC DNA]</scope>
    <source>
        <strain evidence="2 3">BN140002</strain>
    </source>
</reference>
<keyword evidence="2" id="KW-0378">Hydrolase</keyword>
<accession>A0A5B2VHZ5</accession>
<name>A0A5B2VHZ5_9HYPH</name>
<comment type="caution">
    <text evidence="2">The sequence shown here is derived from an EMBL/GenBank/DDBJ whole genome shotgun (WGS) entry which is preliminary data.</text>
</comment>
<gene>
    <name evidence="2" type="ORF">F0L46_06785</name>
</gene>